<dbReference type="InterPro" id="IPR051257">
    <property type="entry name" value="Diverse_CBS-Domain"/>
</dbReference>
<dbReference type="SUPFAM" id="SSF54631">
    <property type="entry name" value="CBS-domain pair"/>
    <property type="match status" value="1"/>
</dbReference>
<dbReference type="Gene3D" id="3.30.1340.30">
    <property type="match status" value="1"/>
</dbReference>
<evidence type="ECO:0000259" key="3">
    <source>
        <dbReference type="PROSITE" id="PS50914"/>
    </source>
</evidence>
<dbReference type="PROSITE" id="PS51371">
    <property type="entry name" value="CBS"/>
    <property type="match status" value="2"/>
</dbReference>
<feature type="domain" description="CBS" evidence="4">
    <location>
        <begin position="11"/>
        <end position="71"/>
    </location>
</feature>
<sequence>MRHPLKVSDVMTRDVITVNEFTPYKEIVSVLAAHHISAVPVINVYGGVGGVVSETDLVRKEEFQGSRRKPSVLRWRQHQARARAAGVRAADVMSHPAITIHQDATIPDAAKLMAARGITRLVVTDGEVLTGIVTRSDLLKAFLEPDDRILQRVRREVVVHALWDDPFGLELAVQDGVVTLSGEVDRHSTAEIAEKLTADVDGVVAVVNHLTWVYNDAMATPKIPASPELRRRP</sequence>
<feature type="domain" description="BON" evidence="3">
    <location>
        <begin position="145"/>
        <end position="214"/>
    </location>
</feature>
<evidence type="ECO:0000256" key="1">
    <source>
        <dbReference type="ARBA" id="ARBA00023122"/>
    </source>
</evidence>
<protein>
    <submittedName>
        <fullName evidence="5">CBS domain-containing protein</fullName>
    </submittedName>
</protein>
<dbReference type="Pfam" id="PF00571">
    <property type="entry name" value="CBS"/>
    <property type="match status" value="2"/>
</dbReference>
<accession>A0A4R0IC80</accession>
<dbReference type="AlphaFoldDB" id="A0A4R0IC80"/>
<dbReference type="PANTHER" id="PTHR43080">
    <property type="entry name" value="CBS DOMAIN-CONTAINING PROTEIN CBSX3, MITOCHONDRIAL"/>
    <property type="match status" value="1"/>
</dbReference>
<keyword evidence="1 2" id="KW-0129">CBS domain</keyword>
<feature type="domain" description="CBS" evidence="4">
    <location>
        <begin position="93"/>
        <end position="148"/>
    </location>
</feature>
<evidence type="ECO:0000313" key="6">
    <source>
        <dbReference type="Proteomes" id="UP000294225"/>
    </source>
</evidence>
<dbReference type="EMBL" id="SJKC01000007">
    <property type="protein sequence ID" value="TCC30741.1"/>
    <property type="molecule type" value="Genomic_DNA"/>
</dbReference>
<organism evidence="5 6">
    <name type="scientific">Kribbella speibonae</name>
    <dbReference type="NCBI Taxonomy" id="1572660"/>
    <lineage>
        <taxon>Bacteria</taxon>
        <taxon>Bacillati</taxon>
        <taxon>Actinomycetota</taxon>
        <taxon>Actinomycetes</taxon>
        <taxon>Propionibacteriales</taxon>
        <taxon>Kribbellaceae</taxon>
        <taxon>Kribbella</taxon>
    </lineage>
</organism>
<proteinExistence type="predicted"/>
<evidence type="ECO:0000313" key="5">
    <source>
        <dbReference type="EMBL" id="TCC30741.1"/>
    </source>
</evidence>
<dbReference type="PIRSF" id="PIRSF036990">
    <property type="entry name" value="UCP036990_CBS_BON"/>
    <property type="match status" value="1"/>
</dbReference>
<dbReference type="PROSITE" id="PS50914">
    <property type="entry name" value="BON"/>
    <property type="match status" value="1"/>
</dbReference>
<dbReference type="Gene3D" id="3.10.580.10">
    <property type="entry name" value="CBS-domain"/>
    <property type="match status" value="1"/>
</dbReference>
<evidence type="ECO:0000256" key="2">
    <source>
        <dbReference type="PROSITE-ProRule" id="PRU00703"/>
    </source>
</evidence>
<reference evidence="5 6" key="1">
    <citation type="submission" date="2019-02" db="EMBL/GenBank/DDBJ databases">
        <title>Kribbella capetownensis sp. nov. and Kribbella speibonae sp. nov., isolated from soil.</title>
        <authorList>
            <person name="Curtis S.M."/>
            <person name="Norton I."/>
            <person name="Everest G.J."/>
            <person name="Meyers P.R."/>
        </authorList>
    </citation>
    <scope>NUCLEOTIDE SEQUENCE [LARGE SCALE GENOMIC DNA]</scope>
    <source>
        <strain evidence="5 6">YM55</strain>
    </source>
</reference>
<dbReference type="Proteomes" id="UP000294225">
    <property type="component" value="Unassembled WGS sequence"/>
</dbReference>
<dbReference type="InterPro" id="IPR000644">
    <property type="entry name" value="CBS_dom"/>
</dbReference>
<name>A0A4R0IC80_9ACTN</name>
<comment type="caution">
    <text evidence="5">The sequence shown here is derived from an EMBL/GenBank/DDBJ whole genome shotgun (WGS) entry which is preliminary data.</text>
</comment>
<dbReference type="InterPro" id="IPR046342">
    <property type="entry name" value="CBS_dom_sf"/>
</dbReference>
<dbReference type="RefSeq" id="WP_131499564.1">
    <property type="nucleotide sequence ID" value="NZ_SJKC01000007.1"/>
</dbReference>
<dbReference type="InterPro" id="IPR007055">
    <property type="entry name" value="BON_dom"/>
</dbReference>
<gene>
    <name evidence="5" type="ORF">E0H92_37100</name>
</gene>
<dbReference type="InterPro" id="IPR017080">
    <property type="entry name" value="UCP036990_CBS_BON"/>
</dbReference>
<dbReference type="PANTHER" id="PTHR43080:SF29">
    <property type="entry name" value="OS02G0818000 PROTEIN"/>
    <property type="match status" value="1"/>
</dbReference>
<evidence type="ECO:0000259" key="4">
    <source>
        <dbReference type="PROSITE" id="PS51371"/>
    </source>
</evidence>
<dbReference type="SMART" id="SM00116">
    <property type="entry name" value="CBS"/>
    <property type="match status" value="2"/>
</dbReference>
<dbReference type="Pfam" id="PF04972">
    <property type="entry name" value="BON"/>
    <property type="match status" value="1"/>
</dbReference>